<evidence type="ECO:0000256" key="2">
    <source>
        <dbReference type="ARBA" id="ARBA00022679"/>
    </source>
</evidence>
<feature type="non-terminal residue" evidence="4">
    <location>
        <position position="192"/>
    </location>
</feature>
<protein>
    <recommendedName>
        <fullName evidence="3">DNA methylase N-4/N-6 domain-containing protein</fullName>
    </recommendedName>
</protein>
<gene>
    <name evidence="4" type="ORF">METZ01_LOCUS233274</name>
</gene>
<evidence type="ECO:0000256" key="1">
    <source>
        <dbReference type="ARBA" id="ARBA00022603"/>
    </source>
</evidence>
<dbReference type="InterPro" id="IPR002941">
    <property type="entry name" value="DNA_methylase_N4/N6"/>
</dbReference>
<sequence>MNEIYRITKPGGSIFYNHRCRWVNGVMIHPMEWLDKTDWKPRQEIIWDRSITGQLRCWRFYTIDERIYWLYKPTSTLLTTGEEMKSKHAKMSSIWRIPPERNNEHPAPFPLVLPLRIILSMLDEEKGLVLDPYMGSGTTAVAAKLLGSDYVGIDISEKYVKKIQDRIDKFETERNILDEEKKLHELSGKTYA</sequence>
<accession>A0A382GZG3</accession>
<dbReference type="GO" id="GO:0005737">
    <property type="term" value="C:cytoplasm"/>
    <property type="evidence" value="ECO:0007669"/>
    <property type="project" value="TreeGrafter"/>
</dbReference>
<keyword evidence="1" id="KW-0489">Methyltransferase</keyword>
<dbReference type="PANTHER" id="PTHR13370:SF3">
    <property type="entry name" value="TRNA (GUANINE(10)-N2)-METHYLTRANSFERASE HOMOLOG"/>
    <property type="match status" value="1"/>
</dbReference>
<dbReference type="PANTHER" id="PTHR13370">
    <property type="entry name" value="RNA METHYLASE-RELATED"/>
    <property type="match status" value="1"/>
</dbReference>
<dbReference type="InterPro" id="IPR001091">
    <property type="entry name" value="RM_Methyltransferase"/>
</dbReference>
<dbReference type="AlphaFoldDB" id="A0A382GZG3"/>
<dbReference type="Pfam" id="PF01555">
    <property type="entry name" value="N6_N4_Mtase"/>
    <property type="match status" value="1"/>
</dbReference>
<keyword evidence="2" id="KW-0808">Transferase</keyword>
<dbReference type="SUPFAM" id="SSF53335">
    <property type="entry name" value="S-adenosyl-L-methionine-dependent methyltransferases"/>
    <property type="match status" value="1"/>
</dbReference>
<organism evidence="4">
    <name type="scientific">marine metagenome</name>
    <dbReference type="NCBI Taxonomy" id="408172"/>
    <lineage>
        <taxon>unclassified sequences</taxon>
        <taxon>metagenomes</taxon>
        <taxon>ecological metagenomes</taxon>
    </lineage>
</organism>
<feature type="domain" description="DNA methylase N-4/N-6" evidence="3">
    <location>
        <begin position="2"/>
        <end position="164"/>
    </location>
</feature>
<dbReference type="GO" id="GO:0008170">
    <property type="term" value="F:N-methyltransferase activity"/>
    <property type="evidence" value="ECO:0007669"/>
    <property type="project" value="InterPro"/>
</dbReference>
<name>A0A382GZG3_9ZZZZ</name>
<evidence type="ECO:0000259" key="3">
    <source>
        <dbReference type="Pfam" id="PF01555"/>
    </source>
</evidence>
<proteinExistence type="predicted"/>
<dbReference type="InterPro" id="IPR029063">
    <property type="entry name" value="SAM-dependent_MTases_sf"/>
</dbReference>
<dbReference type="PRINTS" id="PR00508">
    <property type="entry name" value="S21N4MTFRASE"/>
</dbReference>
<dbReference type="EMBL" id="UINC01058313">
    <property type="protein sequence ID" value="SVB80420.1"/>
    <property type="molecule type" value="Genomic_DNA"/>
</dbReference>
<evidence type="ECO:0000313" key="4">
    <source>
        <dbReference type="EMBL" id="SVB80420.1"/>
    </source>
</evidence>
<dbReference type="Gene3D" id="3.40.50.150">
    <property type="entry name" value="Vaccinia Virus protein VP39"/>
    <property type="match status" value="1"/>
</dbReference>
<dbReference type="GO" id="GO:0003677">
    <property type="term" value="F:DNA binding"/>
    <property type="evidence" value="ECO:0007669"/>
    <property type="project" value="InterPro"/>
</dbReference>
<reference evidence="4" key="1">
    <citation type="submission" date="2018-05" db="EMBL/GenBank/DDBJ databases">
        <authorList>
            <person name="Lanie J.A."/>
            <person name="Ng W.-L."/>
            <person name="Kazmierczak K.M."/>
            <person name="Andrzejewski T.M."/>
            <person name="Davidsen T.M."/>
            <person name="Wayne K.J."/>
            <person name="Tettelin H."/>
            <person name="Glass J.I."/>
            <person name="Rusch D."/>
            <person name="Podicherti R."/>
            <person name="Tsui H.-C.T."/>
            <person name="Winkler M.E."/>
        </authorList>
    </citation>
    <scope>NUCLEOTIDE SEQUENCE</scope>
</reference>
<dbReference type="GO" id="GO:0032259">
    <property type="term" value="P:methylation"/>
    <property type="evidence" value="ECO:0007669"/>
    <property type="project" value="UniProtKB-KW"/>
</dbReference>